<dbReference type="SMART" id="SM01005">
    <property type="entry name" value="Ala_racemase_C"/>
    <property type="match status" value="1"/>
</dbReference>
<comment type="caution">
    <text evidence="6">The sequence shown here is derived from an EMBL/GenBank/DDBJ whole genome shotgun (WGS) entry which is preliminary data.</text>
</comment>
<dbReference type="InterPro" id="IPR020622">
    <property type="entry name" value="Ala_racemase_pyridoxalP-BS"/>
</dbReference>
<comment type="cofactor">
    <cofactor evidence="1 4">
        <name>pyridoxal 5'-phosphate</name>
        <dbReference type="ChEBI" id="CHEBI:597326"/>
    </cofactor>
</comment>
<dbReference type="EMBL" id="JASZYV010000002">
    <property type="protein sequence ID" value="MDM0044744.1"/>
    <property type="molecule type" value="Genomic_DNA"/>
</dbReference>
<name>A0ABT7N9X0_9BURK</name>
<dbReference type="RefSeq" id="WP_286659862.1">
    <property type="nucleotide sequence ID" value="NZ_JASZYV010000002.1"/>
</dbReference>
<feature type="domain" description="Alanine racemase C-terminal" evidence="5">
    <location>
        <begin position="231"/>
        <end position="354"/>
    </location>
</feature>
<dbReference type="SUPFAM" id="SSF51419">
    <property type="entry name" value="PLP-binding barrel"/>
    <property type="match status" value="1"/>
</dbReference>
<keyword evidence="7" id="KW-1185">Reference proteome</keyword>
<dbReference type="InterPro" id="IPR001608">
    <property type="entry name" value="Ala_racemase_N"/>
</dbReference>
<comment type="function">
    <text evidence="4">Catalyzes the interconversion of L-alanine and D-alanine. May also act on other amino acids.</text>
</comment>
<evidence type="ECO:0000259" key="5">
    <source>
        <dbReference type="SMART" id="SM01005"/>
    </source>
</evidence>
<dbReference type="PANTHER" id="PTHR30511:SF0">
    <property type="entry name" value="ALANINE RACEMASE, CATABOLIC-RELATED"/>
    <property type="match status" value="1"/>
</dbReference>
<comment type="pathway">
    <text evidence="4">Amino-acid biosynthesis; D-alanine biosynthesis; D-alanine from L-alanine: step 1/1.</text>
</comment>
<dbReference type="HAMAP" id="MF_01201">
    <property type="entry name" value="Ala_racemase"/>
    <property type="match status" value="1"/>
</dbReference>
<sequence length="375" mass="39634">MSRPSKAIIDLAALRHNYATARRIHGGRVLATLKANAYGHGSVACAKALEPMADGLAVAFLEEALALRRADVSSPILILEGCFSAAELKEAHAQGCWVVVHHEAQLRALEEAAQPVRDMNVWLKLDSGMGRAGFPVEHAQAAYARLHACPQVGAVTLMSHLASADEPDKDQTARQLAAFDAATAGLPGPQSLANSAGLLAWPAARRDWARPGILLFGADPMPGGQHGLKPVMTLQSEVFAVRELRAGQSLGYGGRFVADAPCRVGLVAVGYADGYPRSVADGTPVAIDGLRSRIIGRVSMDMLTVDLTALPHAGIGSVVELWGASVSVHEVAMAAGTIAYELLCHVQRVPREHVGLDADRPATARGIRQTREDCL</sequence>
<dbReference type="Proteomes" id="UP001174908">
    <property type="component" value="Unassembled WGS sequence"/>
</dbReference>
<evidence type="ECO:0000256" key="3">
    <source>
        <dbReference type="ARBA" id="ARBA00023235"/>
    </source>
</evidence>
<evidence type="ECO:0000256" key="4">
    <source>
        <dbReference type="HAMAP-Rule" id="MF_01201"/>
    </source>
</evidence>
<evidence type="ECO:0000256" key="2">
    <source>
        <dbReference type="ARBA" id="ARBA00022898"/>
    </source>
</evidence>
<dbReference type="Pfam" id="PF01168">
    <property type="entry name" value="Ala_racemase_N"/>
    <property type="match status" value="1"/>
</dbReference>
<feature type="active site" description="Proton acceptor; specific for L-alanine" evidence="4">
    <location>
        <position position="252"/>
    </location>
</feature>
<dbReference type="Gene3D" id="3.20.20.10">
    <property type="entry name" value="Alanine racemase"/>
    <property type="match status" value="1"/>
</dbReference>
<reference evidence="6" key="1">
    <citation type="submission" date="2023-06" db="EMBL/GenBank/DDBJ databases">
        <authorList>
            <person name="Jiang Y."/>
            <person name="Liu Q."/>
        </authorList>
    </citation>
    <scope>NUCLEOTIDE SEQUENCE</scope>
    <source>
        <strain evidence="6">CGMCC 1.12089</strain>
    </source>
</reference>
<dbReference type="CDD" id="cd06827">
    <property type="entry name" value="PLPDE_III_AR_proteobact"/>
    <property type="match status" value="1"/>
</dbReference>
<dbReference type="InterPro" id="IPR011079">
    <property type="entry name" value="Ala_racemase_C"/>
</dbReference>
<gene>
    <name evidence="6" type="primary">alr</name>
    <name evidence="6" type="ORF">QTH91_09645</name>
</gene>
<dbReference type="PRINTS" id="PR00992">
    <property type="entry name" value="ALARACEMASE"/>
</dbReference>
<dbReference type="NCBIfam" id="TIGR00492">
    <property type="entry name" value="alr"/>
    <property type="match status" value="1"/>
</dbReference>
<dbReference type="Pfam" id="PF00842">
    <property type="entry name" value="Ala_racemase_C"/>
    <property type="match status" value="1"/>
</dbReference>
<evidence type="ECO:0000256" key="1">
    <source>
        <dbReference type="ARBA" id="ARBA00001933"/>
    </source>
</evidence>
<comment type="similarity">
    <text evidence="4">Belongs to the alanine racemase family.</text>
</comment>
<protein>
    <recommendedName>
        <fullName evidence="4">Alanine racemase</fullName>
        <ecNumber evidence="4">5.1.1.1</ecNumber>
    </recommendedName>
</protein>
<dbReference type="EC" id="5.1.1.1" evidence="4"/>
<evidence type="ECO:0000313" key="6">
    <source>
        <dbReference type="EMBL" id="MDM0044744.1"/>
    </source>
</evidence>
<proteinExistence type="inferred from homology"/>
<dbReference type="InterPro" id="IPR029066">
    <property type="entry name" value="PLP-binding_barrel"/>
</dbReference>
<organism evidence="6 7">
    <name type="scientific">Variovorax dokdonensis</name>
    <dbReference type="NCBI Taxonomy" id="344883"/>
    <lineage>
        <taxon>Bacteria</taxon>
        <taxon>Pseudomonadati</taxon>
        <taxon>Pseudomonadota</taxon>
        <taxon>Betaproteobacteria</taxon>
        <taxon>Burkholderiales</taxon>
        <taxon>Comamonadaceae</taxon>
        <taxon>Variovorax</taxon>
    </lineage>
</organism>
<comment type="catalytic activity">
    <reaction evidence="4">
        <text>L-alanine = D-alanine</text>
        <dbReference type="Rhea" id="RHEA:20249"/>
        <dbReference type="ChEBI" id="CHEBI:57416"/>
        <dbReference type="ChEBI" id="CHEBI:57972"/>
        <dbReference type="EC" id="5.1.1.1"/>
    </reaction>
</comment>
<keyword evidence="2 4" id="KW-0663">Pyridoxal phosphate</keyword>
<dbReference type="SUPFAM" id="SSF50621">
    <property type="entry name" value="Alanine racemase C-terminal domain-like"/>
    <property type="match status" value="1"/>
</dbReference>
<dbReference type="GO" id="GO:0008784">
    <property type="term" value="F:alanine racemase activity"/>
    <property type="evidence" value="ECO:0007669"/>
    <property type="project" value="UniProtKB-EC"/>
</dbReference>
<feature type="binding site" evidence="4">
    <location>
        <position position="131"/>
    </location>
    <ligand>
        <name>substrate</name>
    </ligand>
</feature>
<evidence type="ECO:0000313" key="7">
    <source>
        <dbReference type="Proteomes" id="UP001174908"/>
    </source>
</evidence>
<dbReference type="Gene3D" id="2.40.37.10">
    <property type="entry name" value="Lyase, Ornithine Decarboxylase, Chain A, domain 1"/>
    <property type="match status" value="1"/>
</dbReference>
<feature type="binding site" evidence="4">
    <location>
        <position position="300"/>
    </location>
    <ligand>
        <name>substrate</name>
    </ligand>
</feature>
<dbReference type="PANTHER" id="PTHR30511">
    <property type="entry name" value="ALANINE RACEMASE"/>
    <property type="match status" value="1"/>
</dbReference>
<dbReference type="InterPro" id="IPR009006">
    <property type="entry name" value="Ala_racemase/Decarboxylase_C"/>
</dbReference>
<dbReference type="PROSITE" id="PS00395">
    <property type="entry name" value="ALANINE_RACEMASE"/>
    <property type="match status" value="1"/>
</dbReference>
<keyword evidence="3 4" id="KW-0413">Isomerase</keyword>
<dbReference type="InterPro" id="IPR000821">
    <property type="entry name" value="Ala_racemase"/>
</dbReference>
<feature type="modified residue" description="N6-(pyridoxal phosphate)lysine" evidence="4">
    <location>
        <position position="34"/>
    </location>
</feature>
<accession>A0ABT7N9X0</accession>
<feature type="active site" description="Proton acceptor; specific for D-alanine" evidence="4">
    <location>
        <position position="34"/>
    </location>
</feature>